<dbReference type="PANTHER" id="PTHR12461">
    <property type="entry name" value="HYPOXIA-INDUCIBLE FACTOR 1 ALPHA INHIBITOR-RELATED"/>
    <property type="match status" value="1"/>
</dbReference>
<evidence type="ECO:0000313" key="2">
    <source>
        <dbReference type="EMBL" id="KAJ8321904.1"/>
    </source>
</evidence>
<dbReference type="PROSITE" id="PS51184">
    <property type="entry name" value="JMJC"/>
    <property type="match status" value="1"/>
</dbReference>
<dbReference type="Gene3D" id="2.60.120.650">
    <property type="entry name" value="Cupin"/>
    <property type="match status" value="1"/>
</dbReference>
<feature type="non-terminal residue" evidence="2">
    <location>
        <position position="240"/>
    </location>
</feature>
<name>A0ABQ9FXD8_TEGGR</name>
<dbReference type="EMBL" id="JARBDR010000018">
    <property type="protein sequence ID" value="KAJ8321904.1"/>
    <property type="molecule type" value="Genomic_DNA"/>
</dbReference>
<evidence type="ECO:0000259" key="1">
    <source>
        <dbReference type="PROSITE" id="PS51184"/>
    </source>
</evidence>
<reference evidence="2 3" key="1">
    <citation type="submission" date="2022-12" db="EMBL/GenBank/DDBJ databases">
        <title>Chromosome-level genome of Tegillarca granosa.</title>
        <authorList>
            <person name="Kim J."/>
        </authorList>
    </citation>
    <scope>NUCLEOTIDE SEQUENCE [LARGE SCALE GENOMIC DNA]</scope>
    <source>
        <strain evidence="2">Teg-2019</strain>
        <tissue evidence="2">Adductor muscle</tissue>
    </source>
</reference>
<gene>
    <name evidence="2" type="ORF">KUTeg_000375</name>
</gene>
<keyword evidence="3" id="KW-1185">Reference proteome</keyword>
<dbReference type="InterPro" id="IPR041667">
    <property type="entry name" value="Cupin_8"/>
</dbReference>
<organism evidence="2 3">
    <name type="scientific">Tegillarca granosa</name>
    <name type="common">Malaysian cockle</name>
    <name type="synonym">Anadara granosa</name>
    <dbReference type="NCBI Taxonomy" id="220873"/>
    <lineage>
        <taxon>Eukaryota</taxon>
        <taxon>Metazoa</taxon>
        <taxon>Spiralia</taxon>
        <taxon>Lophotrochozoa</taxon>
        <taxon>Mollusca</taxon>
        <taxon>Bivalvia</taxon>
        <taxon>Autobranchia</taxon>
        <taxon>Pteriomorphia</taxon>
        <taxon>Arcoida</taxon>
        <taxon>Arcoidea</taxon>
        <taxon>Arcidae</taxon>
        <taxon>Tegillarca</taxon>
    </lineage>
</organism>
<feature type="domain" description="JmjC" evidence="1">
    <location>
        <begin position="76"/>
        <end position="217"/>
    </location>
</feature>
<evidence type="ECO:0000313" key="3">
    <source>
        <dbReference type="Proteomes" id="UP001217089"/>
    </source>
</evidence>
<dbReference type="Proteomes" id="UP001217089">
    <property type="component" value="Unassembled WGS sequence"/>
</dbReference>
<sequence>MKFLKNNKPVLLNDVIKKKEPILTRWSNDTYLNDKYGNLNMKVAIKRARQKQHTTHEMMTFSTFLEDYKHDDWYLSSTIPHEMMEEIPLPEFLQCGSYHDRLQEAELWMSSGGTASLLHSHEDHTAHCVLFGRKDFIYPHAGVGHSPLDMDMISVFKFPDISHTPWNHATLRQGDCIITPAGYLHQVRSYGRSISFTILFSPTRDFDSSDCRKLKEKRAKMNETMTLGDVNFVWISKNGQ</sequence>
<protein>
    <recommendedName>
        <fullName evidence="1">JmjC domain-containing protein</fullName>
    </recommendedName>
</protein>
<dbReference type="SUPFAM" id="SSF51197">
    <property type="entry name" value="Clavaminate synthase-like"/>
    <property type="match status" value="1"/>
</dbReference>
<dbReference type="PANTHER" id="PTHR12461:SF53">
    <property type="entry name" value="JMJC DOMAIN-CONTAINING PROTEIN"/>
    <property type="match status" value="1"/>
</dbReference>
<accession>A0ABQ9FXD8</accession>
<dbReference type="Pfam" id="PF13621">
    <property type="entry name" value="Cupin_8"/>
    <property type="match status" value="1"/>
</dbReference>
<proteinExistence type="predicted"/>
<comment type="caution">
    <text evidence="2">The sequence shown here is derived from an EMBL/GenBank/DDBJ whole genome shotgun (WGS) entry which is preliminary data.</text>
</comment>
<dbReference type="InterPro" id="IPR003347">
    <property type="entry name" value="JmjC_dom"/>
</dbReference>